<evidence type="ECO:0000313" key="1">
    <source>
        <dbReference type="EMBL" id="SQC71315.1"/>
    </source>
</evidence>
<dbReference type="EMBL" id="UASN01000023">
    <property type="protein sequence ID" value="SQC71315.1"/>
    <property type="molecule type" value="Genomic_DNA"/>
</dbReference>
<reference evidence="1 2" key="1">
    <citation type="submission" date="2018-06" db="EMBL/GenBank/DDBJ databases">
        <authorList>
            <consortium name="Pathogen Informatics"/>
            <person name="Doyle S."/>
        </authorList>
    </citation>
    <scope>NUCLEOTIDE SEQUENCE [LARGE SCALE GENOMIC DNA]</scope>
    <source>
        <strain evidence="1 2">NCTC9601</strain>
    </source>
</reference>
<name>A0A2X3HKN1_KLEPN</name>
<dbReference type="AlphaFoldDB" id="A0A2X3HKN1"/>
<sequence length="30" mass="3248">MPYTHLLVAVAPTPESQVLIKKSGVDCPPR</sequence>
<accession>A0A2X3HKN1</accession>
<protein>
    <submittedName>
        <fullName evidence="1">Universal stress protein C</fullName>
    </submittedName>
</protein>
<gene>
    <name evidence="1" type="ORF">NCTC9601_06512</name>
</gene>
<dbReference type="Proteomes" id="UP000251123">
    <property type="component" value="Unassembled WGS sequence"/>
</dbReference>
<evidence type="ECO:0000313" key="2">
    <source>
        <dbReference type="Proteomes" id="UP000251123"/>
    </source>
</evidence>
<organism evidence="1 2">
    <name type="scientific">Klebsiella pneumoniae</name>
    <dbReference type="NCBI Taxonomy" id="573"/>
    <lineage>
        <taxon>Bacteria</taxon>
        <taxon>Pseudomonadati</taxon>
        <taxon>Pseudomonadota</taxon>
        <taxon>Gammaproteobacteria</taxon>
        <taxon>Enterobacterales</taxon>
        <taxon>Enterobacteriaceae</taxon>
        <taxon>Klebsiella/Raoultella group</taxon>
        <taxon>Klebsiella</taxon>
        <taxon>Klebsiella pneumoniae complex</taxon>
    </lineage>
</organism>
<proteinExistence type="predicted"/>